<dbReference type="InterPro" id="IPR031856">
    <property type="entry name" value="YdaS_toxin-like"/>
</dbReference>
<protein>
    <recommendedName>
        <fullName evidence="3">Helix-turn-helix domain-containing protein</fullName>
    </recommendedName>
</protein>
<evidence type="ECO:0000313" key="1">
    <source>
        <dbReference type="EMBL" id="AOJ10359.1"/>
    </source>
</evidence>
<evidence type="ECO:0008006" key="3">
    <source>
        <dbReference type="Google" id="ProtNLM"/>
    </source>
</evidence>
<dbReference type="EMBL" id="CP013389">
    <property type="protein sequence ID" value="AOJ10359.1"/>
    <property type="molecule type" value="Genomic_DNA"/>
</dbReference>
<dbReference type="Gene3D" id="1.10.260.40">
    <property type="entry name" value="lambda repressor-like DNA-binding domains"/>
    <property type="match status" value="1"/>
</dbReference>
<evidence type="ECO:0000313" key="2">
    <source>
        <dbReference type="Proteomes" id="UP000067711"/>
    </source>
</evidence>
<dbReference type="RefSeq" id="WP_082727909.1">
    <property type="nucleotide sequence ID" value="NZ_CP013389.1"/>
</dbReference>
<sequence length="86" mass="9574">MTKEHIERAIAIATSQASLAKAVGVTQQTVSNWLTTGVIRPEHCSEIERVTDGEVSRRELRPNDWFRIWPELTNQTSSPSEAGEPA</sequence>
<dbReference type="InterPro" id="IPR010982">
    <property type="entry name" value="Lambda_DNA-bd_dom_sf"/>
</dbReference>
<dbReference type="SUPFAM" id="SSF47413">
    <property type="entry name" value="lambda repressor-like DNA-binding domains"/>
    <property type="match status" value="1"/>
</dbReference>
<name>A0A1B4G354_9BURK</name>
<dbReference type="AlphaFoldDB" id="A0A1B4G354"/>
<organism evidence="1 2">
    <name type="scientific">Burkholderia mayonis</name>
    <dbReference type="NCBI Taxonomy" id="1385591"/>
    <lineage>
        <taxon>Bacteria</taxon>
        <taxon>Pseudomonadati</taxon>
        <taxon>Pseudomonadota</taxon>
        <taxon>Betaproteobacteria</taxon>
        <taxon>Burkholderiales</taxon>
        <taxon>Burkholderiaceae</taxon>
        <taxon>Burkholderia</taxon>
        <taxon>pseudomallei group</taxon>
    </lineage>
</organism>
<gene>
    <name evidence="1" type="ORF">WS71_24430</name>
</gene>
<accession>A0A1B4G354</accession>
<dbReference type="GO" id="GO:0003677">
    <property type="term" value="F:DNA binding"/>
    <property type="evidence" value="ECO:0007669"/>
    <property type="project" value="InterPro"/>
</dbReference>
<dbReference type="Pfam" id="PF15943">
    <property type="entry name" value="YdaS_toxin"/>
    <property type="match status" value="1"/>
</dbReference>
<dbReference type="Proteomes" id="UP000067711">
    <property type="component" value="Chromosome 1"/>
</dbReference>
<reference evidence="1 2" key="1">
    <citation type="submission" date="2015-12" db="EMBL/GenBank/DDBJ databases">
        <title>Diversity of Burkholderia near neighbor genomes.</title>
        <authorList>
            <person name="Sahl J."/>
            <person name="Wagner D."/>
            <person name="Keim P."/>
        </authorList>
    </citation>
    <scope>NUCLEOTIDE SEQUENCE [LARGE SCALE GENOMIC DNA]</scope>
    <source>
        <strain evidence="1 2">BDU8</strain>
    </source>
</reference>
<proteinExistence type="predicted"/>